<sequence length="132" mass="14795">MDSQPCITCPVQAPYGSKSLNSTHPKSRVEYVENVLVGSLFYVGYPFLLEFKVIAILEIIFKCNLDPHFQCCWSSPPYNKTLLKLTQNADGIDPMKGISFLENGTLGKESEPGGNDYQLLSCKFLHLTLDSW</sequence>
<comment type="caution">
    <text evidence="1">The sequence shown here is derived from an EMBL/GenBank/DDBJ whole genome shotgun (WGS) entry which is preliminary data.</text>
</comment>
<proteinExistence type="predicted"/>
<gene>
    <name evidence="1" type="ORF">VP01_1285g1</name>
</gene>
<dbReference type="AlphaFoldDB" id="A0A0L6VNM5"/>
<dbReference type="EMBL" id="LAVV01003176">
    <property type="protein sequence ID" value="KNZ62319.1"/>
    <property type="molecule type" value="Genomic_DNA"/>
</dbReference>
<dbReference type="Proteomes" id="UP000037035">
    <property type="component" value="Unassembled WGS sequence"/>
</dbReference>
<evidence type="ECO:0000313" key="2">
    <source>
        <dbReference type="Proteomes" id="UP000037035"/>
    </source>
</evidence>
<dbReference type="VEuPathDB" id="FungiDB:VP01_1285g1"/>
<organism evidence="1 2">
    <name type="scientific">Puccinia sorghi</name>
    <dbReference type="NCBI Taxonomy" id="27349"/>
    <lineage>
        <taxon>Eukaryota</taxon>
        <taxon>Fungi</taxon>
        <taxon>Dikarya</taxon>
        <taxon>Basidiomycota</taxon>
        <taxon>Pucciniomycotina</taxon>
        <taxon>Pucciniomycetes</taxon>
        <taxon>Pucciniales</taxon>
        <taxon>Pucciniaceae</taxon>
        <taxon>Puccinia</taxon>
    </lineage>
</organism>
<reference evidence="1 2" key="1">
    <citation type="submission" date="2015-08" db="EMBL/GenBank/DDBJ databases">
        <title>Next Generation Sequencing and Analysis of the Genome of Puccinia sorghi L Schw, the Causal Agent of Maize Common Rust.</title>
        <authorList>
            <person name="Rochi L."/>
            <person name="Burguener G."/>
            <person name="Darino M."/>
            <person name="Turjanski A."/>
            <person name="Kreff E."/>
            <person name="Dieguez M.J."/>
            <person name="Sacco F."/>
        </authorList>
    </citation>
    <scope>NUCLEOTIDE SEQUENCE [LARGE SCALE GENOMIC DNA]</scope>
    <source>
        <strain evidence="1 2">RO10H11247</strain>
    </source>
</reference>
<protein>
    <submittedName>
        <fullName evidence="1">Uncharacterized protein</fullName>
    </submittedName>
</protein>
<dbReference type="STRING" id="27349.A0A0L6VNM5"/>
<evidence type="ECO:0000313" key="1">
    <source>
        <dbReference type="EMBL" id="KNZ62319.1"/>
    </source>
</evidence>
<accession>A0A0L6VNM5</accession>
<name>A0A0L6VNM5_9BASI</name>
<keyword evidence="2" id="KW-1185">Reference proteome</keyword>